<dbReference type="Pfam" id="PF02995">
    <property type="entry name" value="DUF229"/>
    <property type="match status" value="1"/>
</dbReference>
<dbReference type="AlphaFoldDB" id="A0A915CY04"/>
<dbReference type="GO" id="GO:0005615">
    <property type="term" value="C:extracellular space"/>
    <property type="evidence" value="ECO:0007669"/>
    <property type="project" value="TreeGrafter"/>
</dbReference>
<dbReference type="WBParaSite" id="jg13497.1">
    <property type="protein sequence ID" value="jg13497.1"/>
    <property type="gene ID" value="jg13497"/>
</dbReference>
<organism evidence="2 3">
    <name type="scientific">Ditylenchus dipsaci</name>
    <dbReference type="NCBI Taxonomy" id="166011"/>
    <lineage>
        <taxon>Eukaryota</taxon>
        <taxon>Metazoa</taxon>
        <taxon>Ecdysozoa</taxon>
        <taxon>Nematoda</taxon>
        <taxon>Chromadorea</taxon>
        <taxon>Rhabditida</taxon>
        <taxon>Tylenchina</taxon>
        <taxon>Tylenchomorpha</taxon>
        <taxon>Sphaerularioidea</taxon>
        <taxon>Anguinidae</taxon>
        <taxon>Anguininae</taxon>
        <taxon>Ditylenchus</taxon>
    </lineage>
</organism>
<evidence type="ECO:0000256" key="1">
    <source>
        <dbReference type="SAM" id="MobiDB-lite"/>
    </source>
</evidence>
<feature type="region of interest" description="Disordered" evidence="1">
    <location>
        <begin position="259"/>
        <end position="281"/>
    </location>
</feature>
<dbReference type="InterPro" id="IPR017850">
    <property type="entry name" value="Alkaline_phosphatase_core_sf"/>
</dbReference>
<dbReference type="PANTHER" id="PTHR10974">
    <property type="entry name" value="FI08016P-RELATED"/>
    <property type="match status" value="1"/>
</dbReference>
<evidence type="ECO:0000313" key="2">
    <source>
        <dbReference type="Proteomes" id="UP000887574"/>
    </source>
</evidence>
<evidence type="ECO:0000313" key="3">
    <source>
        <dbReference type="WBParaSite" id="jg13497.1"/>
    </source>
</evidence>
<dbReference type="PANTHER" id="PTHR10974:SF6">
    <property type="entry name" value="PROTEIN CBG19234"/>
    <property type="match status" value="1"/>
</dbReference>
<keyword evidence="2" id="KW-1185">Reference proteome</keyword>
<dbReference type="SUPFAM" id="SSF53649">
    <property type="entry name" value="Alkaline phosphatase-like"/>
    <property type="match status" value="1"/>
</dbReference>
<name>A0A915CY04_9BILA</name>
<sequence length="281" mass="31830">MRSLVQLAKDSGYATLWNDEIATTGFGLFHYKAFSGFNRPPAKYYFRPYYEYLYQRLGAHTGCVNGQFAAPRYIDIWERFVSSHLNMPYFAFNFLTGLTHASANNIELYDNPLSEALIRLKSIGAFDNSIVLIMGIMDKELALFKIRITAGISREIQQFDFQYAAKVGRARARNLESSNFNFDVHKMLLEVLQSNGMESANQLVKDSPWARSRQPYPVSLFLPVISPALFLLWLQPYQRFVLSKKDSSSVSLLSLVSQTSSSSTSSPTRVDASRVSSFQST</sequence>
<dbReference type="Proteomes" id="UP000887574">
    <property type="component" value="Unplaced"/>
</dbReference>
<protein>
    <submittedName>
        <fullName evidence="3">Uncharacterized protein</fullName>
    </submittedName>
</protein>
<dbReference type="InterPro" id="IPR004245">
    <property type="entry name" value="DUF229"/>
</dbReference>
<accession>A0A915CY04</accession>
<proteinExistence type="predicted"/>
<reference evidence="3" key="1">
    <citation type="submission" date="2022-11" db="UniProtKB">
        <authorList>
            <consortium name="WormBaseParasite"/>
        </authorList>
    </citation>
    <scope>IDENTIFICATION</scope>
</reference>